<sequence length="241" mass="26647">MESVDRGCVAVVSSNKNLARDGRSFLFVQGSVSQTLDGLLVGGLYRVSFFSSHLSVSSSTQSNKEGFVQLQDKKHVFLIYTKAYRGDGNDQSTVREEISWYKHTFYFVALKQTAEFVLGSVDDRTGIYVDNVVVELVMRDQSNGTSGCHVQAHVVYLHEWGSVHGSWSFVEDVSSITEYLWAIGYTRGGTQLQNFQSAGLSNFAFNSSVTLTHNSYIYVTAVAKNSVGLQGISYSENLLVI</sequence>
<organism evidence="1 2">
    <name type="scientific">Crassostrea virginica</name>
    <name type="common">Eastern oyster</name>
    <dbReference type="NCBI Taxonomy" id="6565"/>
    <lineage>
        <taxon>Eukaryota</taxon>
        <taxon>Metazoa</taxon>
        <taxon>Spiralia</taxon>
        <taxon>Lophotrochozoa</taxon>
        <taxon>Mollusca</taxon>
        <taxon>Bivalvia</taxon>
        <taxon>Autobranchia</taxon>
        <taxon>Pteriomorphia</taxon>
        <taxon>Ostreida</taxon>
        <taxon>Ostreoidea</taxon>
        <taxon>Ostreidae</taxon>
        <taxon>Crassostrea</taxon>
    </lineage>
</organism>
<evidence type="ECO:0000313" key="2">
    <source>
        <dbReference type="RefSeq" id="XP_022306198.1"/>
    </source>
</evidence>
<dbReference type="AlphaFoldDB" id="A0A8B8BS91"/>
<name>A0A8B8BS91_CRAVI</name>
<proteinExistence type="predicted"/>
<dbReference type="KEGG" id="cvn:111112738"/>
<dbReference type="RefSeq" id="XP_022306198.1">
    <property type="nucleotide sequence ID" value="XM_022450490.1"/>
</dbReference>
<reference evidence="1" key="1">
    <citation type="submission" date="2024-06" db="UniProtKB">
        <authorList>
            <consortium name="RefSeq"/>
        </authorList>
    </citation>
    <scope>NUCLEOTIDE SEQUENCE [LARGE SCALE GENOMIC DNA]</scope>
</reference>
<dbReference type="GeneID" id="111112738"/>
<dbReference type="Proteomes" id="UP000694844">
    <property type="component" value="Chromosome 1"/>
</dbReference>
<protein>
    <submittedName>
        <fullName evidence="2">Uncharacterized protein LOC111112738</fullName>
    </submittedName>
</protein>
<evidence type="ECO:0000313" key="1">
    <source>
        <dbReference type="Proteomes" id="UP000694844"/>
    </source>
</evidence>
<accession>A0A8B8BS91</accession>
<reference evidence="2" key="2">
    <citation type="submission" date="2025-08" db="UniProtKB">
        <authorList>
            <consortium name="RefSeq"/>
        </authorList>
    </citation>
    <scope>IDENTIFICATION</scope>
    <source>
        <tissue evidence="2">Whole sample</tissue>
    </source>
</reference>
<keyword evidence="1" id="KW-1185">Reference proteome</keyword>
<gene>
    <name evidence="2" type="primary">LOC111112738</name>
</gene>
<dbReference type="OrthoDB" id="6122198at2759"/>